<proteinExistence type="predicted"/>
<protein>
    <recommendedName>
        <fullName evidence="1">Helicase/UvrB N-terminal domain-containing protein</fullName>
    </recommendedName>
</protein>
<accession>A0A6C0JRJ7</accession>
<dbReference type="EMBL" id="MN740671">
    <property type="protein sequence ID" value="QHU07057.1"/>
    <property type="molecule type" value="Genomic_DNA"/>
</dbReference>
<evidence type="ECO:0000259" key="1">
    <source>
        <dbReference type="Pfam" id="PF04851"/>
    </source>
</evidence>
<dbReference type="AlphaFoldDB" id="A0A6C0JRJ7"/>
<organism evidence="2">
    <name type="scientific">viral metagenome</name>
    <dbReference type="NCBI Taxonomy" id="1070528"/>
    <lineage>
        <taxon>unclassified sequences</taxon>
        <taxon>metagenomes</taxon>
        <taxon>organismal metagenomes</taxon>
    </lineage>
</organism>
<dbReference type="InterPro" id="IPR027417">
    <property type="entry name" value="P-loop_NTPase"/>
</dbReference>
<dbReference type="GO" id="GO:0016787">
    <property type="term" value="F:hydrolase activity"/>
    <property type="evidence" value="ECO:0007669"/>
    <property type="project" value="InterPro"/>
</dbReference>
<dbReference type="Gene3D" id="3.40.50.300">
    <property type="entry name" value="P-loop containing nucleotide triphosphate hydrolases"/>
    <property type="match status" value="1"/>
</dbReference>
<dbReference type="GO" id="GO:0005524">
    <property type="term" value="F:ATP binding"/>
    <property type="evidence" value="ECO:0007669"/>
    <property type="project" value="InterPro"/>
</dbReference>
<dbReference type="SUPFAM" id="SSF52540">
    <property type="entry name" value="P-loop containing nucleoside triphosphate hydrolases"/>
    <property type="match status" value="1"/>
</dbReference>
<feature type="domain" description="Helicase/UvrB N-terminal" evidence="1">
    <location>
        <begin position="130"/>
        <end position="318"/>
    </location>
</feature>
<name>A0A6C0JRJ7_9ZZZZ</name>
<sequence length="814" mass="93697">MPILSKPTNIFANAERVYSHRSKNWRQNHTAKDFVSKLPSVTMRSLYKQYKQTSPKKRTRILHKMLNVWLAESKNGPIFTETEIDEQERARDVVFRYYRYKFNDAINSDNSILLHEAFELMDLVYRNPDEISNKRWISLITASTQSGKTFLMIALCHIFTALGYDSIFIVKDVSQTTQFFSRIQPASLALQKVLRAAGFSDRTIELFDSPLYHDSSRGGKHHDEFLHRVEAVLNRSRQRSIVCIHNTTHITRVYDRITPHSKFILFVDEAHKLGAYKQMTLDTEKTIKDDAKEDSYDRMYLNLKVFAQKIFLFTATPQPILIAEPSLYSDGIVLMPDGKDYRGIETWEFRLLPSNNEEKYLDLEGPVRSGVMVKSRVPESFFEKMAELSDMVPINRVNKFGIRDRLPIGMIAKFEVTNEGQHMLLQAMKPDAKAMNDNHQKIIDCGWCSIVFNMHGIRLYDNSLRGTTIEMCGSTFVDVYGSGEFLFPRDLVQIEDVLHWMGANGGAARFPHYVIFTYKSAEEGITFSSSWGETPETNFNIHPTFMYSRMGKSVSAANKEQASGRMNGNHGDVGPSGRPLVCVHWDTLAGKEKLIKGVNMHRQQIKDICAMKFEANDGQVIEYMKGYKMFANRVCKNYYGEITGAQSTIKKVVNPHAEVEQESFTRHKKVLSTLEMINPEEYDPAQKRRKRNIVRMEDELVDQETKEDGAPTADAIRVYGVEDYKDIMVKFGKWRTATSNVAKFIKALHYTKVYTNAQFKALCKDTGVEPTHPQRRKYGSSRGYGRIIEKVDRDNYRLYPVLQYGLHRALEYVG</sequence>
<dbReference type="GO" id="GO:0003677">
    <property type="term" value="F:DNA binding"/>
    <property type="evidence" value="ECO:0007669"/>
    <property type="project" value="InterPro"/>
</dbReference>
<dbReference type="InterPro" id="IPR006935">
    <property type="entry name" value="Helicase/UvrB_N"/>
</dbReference>
<reference evidence="2" key="1">
    <citation type="journal article" date="2020" name="Nature">
        <title>Giant virus diversity and host interactions through global metagenomics.</title>
        <authorList>
            <person name="Schulz F."/>
            <person name="Roux S."/>
            <person name="Paez-Espino D."/>
            <person name="Jungbluth S."/>
            <person name="Walsh D.A."/>
            <person name="Denef V.J."/>
            <person name="McMahon K.D."/>
            <person name="Konstantinidis K.T."/>
            <person name="Eloe-Fadrosh E.A."/>
            <person name="Kyrpides N.C."/>
            <person name="Woyke T."/>
        </authorList>
    </citation>
    <scope>NUCLEOTIDE SEQUENCE</scope>
    <source>
        <strain evidence="2">GVMAG-S-1038524-41</strain>
    </source>
</reference>
<dbReference type="Pfam" id="PF04851">
    <property type="entry name" value="ResIII"/>
    <property type="match status" value="1"/>
</dbReference>
<evidence type="ECO:0000313" key="2">
    <source>
        <dbReference type="EMBL" id="QHU07057.1"/>
    </source>
</evidence>